<dbReference type="Proteomes" id="UP000824125">
    <property type="component" value="Unassembled WGS sequence"/>
</dbReference>
<organism evidence="2 3">
    <name type="scientific">Candidatus Scybalenecus merdavium</name>
    <dbReference type="NCBI Taxonomy" id="2840939"/>
    <lineage>
        <taxon>Bacteria</taxon>
        <taxon>Bacillati</taxon>
        <taxon>Bacillota</taxon>
        <taxon>Clostridia</taxon>
        <taxon>Eubacteriales</taxon>
        <taxon>Oscillospiraceae</taxon>
        <taxon>Oscillospiraceae incertae sedis</taxon>
        <taxon>Candidatus Scybalenecus</taxon>
    </lineage>
</organism>
<gene>
    <name evidence="2" type="ORF">IAD23_02410</name>
</gene>
<keyword evidence="1" id="KW-1133">Transmembrane helix</keyword>
<evidence type="ECO:0000313" key="2">
    <source>
        <dbReference type="EMBL" id="HIU68796.1"/>
    </source>
</evidence>
<reference evidence="2" key="1">
    <citation type="submission" date="2020-10" db="EMBL/GenBank/DDBJ databases">
        <authorList>
            <person name="Gilroy R."/>
        </authorList>
    </citation>
    <scope>NUCLEOTIDE SEQUENCE</scope>
    <source>
        <strain evidence="2">CHK176-6737</strain>
    </source>
</reference>
<proteinExistence type="predicted"/>
<reference evidence="2" key="2">
    <citation type="journal article" date="2021" name="PeerJ">
        <title>Extensive microbial diversity within the chicken gut microbiome revealed by metagenomics and culture.</title>
        <authorList>
            <person name="Gilroy R."/>
            <person name="Ravi A."/>
            <person name="Getino M."/>
            <person name="Pursley I."/>
            <person name="Horton D.L."/>
            <person name="Alikhan N.F."/>
            <person name="Baker D."/>
            <person name="Gharbi K."/>
            <person name="Hall N."/>
            <person name="Watson M."/>
            <person name="Adriaenssens E.M."/>
            <person name="Foster-Nyarko E."/>
            <person name="Jarju S."/>
            <person name="Secka A."/>
            <person name="Antonio M."/>
            <person name="Oren A."/>
            <person name="Chaudhuri R.R."/>
            <person name="La Ragione R."/>
            <person name="Hildebrand F."/>
            <person name="Pallen M.J."/>
        </authorList>
    </citation>
    <scope>NUCLEOTIDE SEQUENCE</scope>
    <source>
        <strain evidence="2">CHK176-6737</strain>
    </source>
</reference>
<dbReference type="AlphaFoldDB" id="A0A9D1SNQ8"/>
<comment type="caution">
    <text evidence="2">The sequence shown here is derived from an EMBL/GenBank/DDBJ whole genome shotgun (WGS) entry which is preliminary data.</text>
</comment>
<sequence length="95" mass="11036">MTEWTVVTVIIAVAGLIGTVAVPLTKNTKAMTRLGEQINHLLFRIEREEQELTDFKTKAAARHEKIFHQLEVHDGKINDHEYRIKDLENKKEEKQ</sequence>
<protein>
    <submittedName>
        <fullName evidence="2">Uncharacterized protein</fullName>
    </submittedName>
</protein>
<dbReference type="EMBL" id="DVNM01000013">
    <property type="protein sequence ID" value="HIU68796.1"/>
    <property type="molecule type" value="Genomic_DNA"/>
</dbReference>
<keyword evidence="1" id="KW-0812">Transmembrane</keyword>
<name>A0A9D1SNQ8_9FIRM</name>
<feature type="transmembrane region" description="Helical" evidence="1">
    <location>
        <begin position="6"/>
        <end position="24"/>
    </location>
</feature>
<accession>A0A9D1SNQ8</accession>
<keyword evidence="1" id="KW-0472">Membrane</keyword>
<evidence type="ECO:0000256" key="1">
    <source>
        <dbReference type="SAM" id="Phobius"/>
    </source>
</evidence>
<evidence type="ECO:0000313" key="3">
    <source>
        <dbReference type="Proteomes" id="UP000824125"/>
    </source>
</evidence>